<feature type="binding site" evidence="13 14">
    <location>
        <position position="109"/>
    </location>
    <ligand>
        <name>[2Fe-2S] cluster</name>
        <dbReference type="ChEBI" id="CHEBI:190135"/>
    </ligand>
</feature>
<dbReference type="SMART" id="SM00729">
    <property type="entry name" value="Elp3"/>
    <property type="match status" value="1"/>
</dbReference>
<dbReference type="PROSITE" id="PS51918">
    <property type="entry name" value="RADICAL_SAM"/>
    <property type="match status" value="1"/>
</dbReference>
<feature type="domain" description="Radical SAM core" evidence="15">
    <location>
        <begin position="47"/>
        <end position="275"/>
    </location>
</feature>
<dbReference type="GO" id="GO:0009102">
    <property type="term" value="P:biotin biosynthetic process"/>
    <property type="evidence" value="ECO:0007669"/>
    <property type="project" value="UniProtKB-UniRule"/>
</dbReference>
<dbReference type="InterPro" id="IPR024177">
    <property type="entry name" value="Biotin_synthase"/>
</dbReference>
<comment type="similarity">
    <text evidence="2 13">Belongs to the radical SAM superfamily. Biotin synthase family.</text>
</comment>
<gene>
    <name evidence="13" type="primary">bioB</name>
    <name evidence="16" type="ORF">SAMN02745149_00119</name>
</gene>
<dbReference type="NCBIfam" id="TIGR00433">
    <property type="entry name" value="bioB"/>
    <property type="match status" value="1"/>
</dbReference>
<evidence type="ECO:0000256" key="7">
    <source>
        <dbReference type="ARBA" id="ARBA00022714"/>
    </source>
</evidence>
<dbReference type="HAMAP" id="MF_01694">
    <property type="entry name" value="BioB"/>
    <property type="match status" value="1"/>
</dbReference>
<dbReference type="InterPro" id="IPR007197">
    <property type="entry name" value="rSAM"/>
</dbReference>
<keyword evidence="5 13" id="KW-0808">Transferase</keyword>
<comment type="pathway">
    <text evidence="1 13">Cofactor biosynthesis; biotin biosynthesis; biotin from 7,8-diaminononanoate: step 2/2.</text>
</comment>
<name>A0A1T4JHS1_TREPO</name>
<keyword evidence="9 13" id="KW-0093">Biotin biosynthesis</keyword>
<keyword evidence="17" id="KW-1185">Reference proteome</keyword>
<keyword evidence="4 13" id="KW-0004">4Fe-4S</keyword>
<keyword evidence="10 13" id="KW-0408">Iron</keyword>
<evidence type="ECO:0000313" key="16">
    <source>
        <dbReference type="EMBL" id="SJZ29617.1"/>
    </source>
</evidence>
<dbReference type="SMART" id="SM00876">
    <property type="entry name" value="BATS"/>
    <property type="match status" value="1"/>
</dbReference>
<dbReference type="PANTHER" id="PTHR22976:SF2">
    <property type="entry name" value="BIOTIN SYNTHASE, MITOCHONDRIAL"/>
    <property type="match status" value="1"/>
</dbReference>
<dbReference type="EC" id="2.8.1.6" evidence="3 13"/>
<comment type="cofactor">
    <cofactor evidence="13 14">
        <name>[4Fe-4S] cluster</name>
        <dbReference type="ChEBI" id="CHEBI:49883"/>
    </cofactor>
    <text evidence="13 14">Binds 1 [4Fe-4S] cluster. The cluster is coordinated with 3 cysteines and an exchangeable S-adenosyl-L-methionine.</text>
</comment>
<dbReference type="OrthoDB" id="9786826at2"/>
<dbReference type="InterPro" id="IPR002684">
    <property type="entry name" value="Biotin_synth/BioAB"/>
</dbReference>
<keyword evidence="7 13" id="KW-0001">2Fe-2S</keyword>
<dbReference type="PANTHER" id="PTHR22976">
    <property type="entry name" value="BIOTIN SYNTHASE"/>
    <property type="match status" value="1"/>
</dbReference>
<protein>
    <recommendedName>
        <fullName evidence="3 13">Biotin synthase</fullName>
        <ecNumber evidence="3 13">2.8.1.6</ecNumber>
    </recommendedName>
</protein>
<dbReference type="SFLD" id="SFLDG01060">
    <property type="entry name" value="BATS_domain_containing"/>
    <property type="match status" value="1"/>
</dbReference>
<dbReference type="RefSeq" id="WP_078932040.1">
    <property type="nucleotide sequence ID" value="NZ_FUWG01000002.1"/>
</dbReference>
<feature type="binding site" evidence="13 14">
    <location>
        <position position="69"/>
    </location>
    <ligand>
        <name>[4Fe-4S] cluster</name>
        <dbReference type="ChEBI" id="CHEBI:49883"/>
        <note>4Fe-4S-S-AdoMet</note>
    </ligand>
</feature>
<proteinExistence type="inferred from homology"/>
<reference evidence="16 17" key="1">
    <citation type="submission" date="2017-02" db="EMBL/GenBank/DDBJ databases">
        <authorList>
            <person name="Peterson S.W."/>
        </authorList>
    </citation>
    <scope>NUCLEOTIDE SEQUENCE [LARGE SCALE GENOMIC DNA]</scope>
    <source>
        <strain evidence="16 17">ATCC BAA-908</strain>
    </source>
</reference>
<evidence type="ECO:0000256" key="5">
    <source>
        <dbReference type="ARBA" id="ARBA00022679"/>
    </source>
</evidence>
<evidence type="ECO:0000256" key="6">
    <source>
        <dbReference type="ARBA" id="ARBA00022691"/>
    </source>
</evidence>
<dbReference type="GO" id="GO:0004076">
    <property type="term" value="F:biotin synthase activity"/>
    <property type="evidence" value="ECO:0007669"/>
    <property type="project" value="UniProtKB-UniRule"/>
</dbReference>
<dbReference type="Gene3D" id="3.20.20.70">
    <property type="entry name" value="Aldolase class I"/>
    <property type="match status" value="1"/>
</dbReference>
<feature type="binding site" evidence="13 14">
    <location>
        <position position="273"/>
    </location>
    <ligand>
        <name>[2Fe-2S] cluster</name>
        <dbReference type="ChEBI" id="CHEBI:190135"/>
    </ligand>
</feature>
<comment type="catalytic activity">
    <reaction evidence="12 13">
        <text>(4R,5S)-dethiobiotin + (sulfur carrier)-SH + 2 reduced [2Fe-2S]-[ferredoxin] + 2 S-adenosyl-L-methionine = (sulfur carrier)-H + biotin + 2 5'-deoxyadenosine + 2 L-methionine + 2 oxidized [2Fe-2S]-[ferredoxin]</text>
        <dbReference type="Rhea" id="RHEA:22060"/>
        <dbReference type="Rhea" id="RHEA-COMP:10000"/>
        <dbReference type="Rhea" id="RHEA-COMP:10001"/>
        <dbReference type="Rhea" id="RHEA-COMP:14737"/>
        <dbReference type="Rhea" id="RHEA-COMP:14739"/>
        <dbReference type="ChEBI" id="CHEBI:17319"/>
        <dbReference type="ChEBI" id="CHEBI:29917"/>
        <dbReference type="ChEBI" id="CHEBI:33737"/>
        <dbReference type="ChEBI" id="CHEBI:33738"/>
        <dbReference type="ChEBI" id="CHEBI:57586"/>
        <dbReference type="ChEBI" id="CHEBI:57844"/>
        <dbReference type="ChEBI" id="CHEBI:59789"/>
        <dbReference type="ChEBI" id="CHEBI:64428"/>
        <dbReference type="ChEBI" id="CHEBI:149473"/>
        <dbReference type="EC" id="2.8.1.6"/>
    </reaction>
</comment>
<evidence type="ECO:0000256" key="13">
    <source>
        <dbReference type="HAMAP-Rule" id="MF_01694"/>
    </source>
</evidence>
<dbReference type="UniPathway" id="UPA00078">
    <property type="reaction ID" value="UER00162"/>
</dbReference>
<dbReference type="Proteomes" id="UP000190423">
    <property type="component" value="Unassembled WGS sequence"/>
</dbReference>
<feature type="binding site" evidence="13 14">
    <location>
        <position position="72"/>
    </location>
    <ligand>
        <name>[4Fe-4S] cluster</name>
        <dbReference type="ChEBI" id="CHEBI:49883"/>
        <note>4Fe-4S-S-AdoMet</note>
    </ligand>
</feature>
<evidence type="ECO:0000256" key="10">
    <source>
        <dbReference type="ARBA" id="ARBA00023004"/>
    </source>
</evidence>
<dbReference type="GO" id="GO:0005506">
    <property type="term" value="F:iron ion binding"/>
    <property type="evidence" value="ECO:0007669"/>
    <property type="project" value="UniProtKB-UniRule"/>
</dbReference>
<dbReference type="SUPFAM" id="SSF102114">
    <property type="entry name" value="Radical SAM enzymes"/>
    <property type="match status" value="1"/>
</dbReference>
<keyword evidence="8 13" id="KW-0479">Metal-binding</keyword>
<dbReference type="InterPro" id="IPR006638">
    <property type="entry name" value="Elp3/MiaA/NifB-like_rSAM"/>
</dbReference>
<sequence>MKNTILELAESVIHDSYVVSEDDAMDLYQSDAPEELFSAAEKIVQSCCTKKAELCSIINAKQGRCPENCRYCAQSAHWKTSCTSTQMILPEDATLTAEKAVAGHITRISLVTAGRALSGKDFDTALECFRTISRKCGKKLKLCASLGILAPEQMEQLKAAGVTRYHHNIETSESFFPSICTTHTYKDRINTIRAAQNAGLEICSGGIIGMGESRKDRIEFAAAIRNLNVQSVPVNILTPIAGTPFHDIPSVSTEEILRTLAVFRFMMPSQTIRCAAGRKTIGNNGERAFRSGANALISGDFLTTSGSSTAEDIAMLKRLGLY</sequence>
<accession>A0A1T4JHS1</accession>
<dbReference type="InterPro" id="IPR058240">
    <property type="entry name" value="rSAM_sf"/>
</dbReference>
<dbReference type="GO" id="GO:0051537">
    <property type="term" value="F:2 iron, 2 sulfur cluster binding"/>
    <property type="evidence" value="ECO:0007669"/>
    <property type="project" value="UniProtKB-KW"/>
</dbReference>
<evidence type="ECO:0000256" key="2">
    <source>
        <dbReference type="ARBA" id="ARBA00010765"/>
    </source>
</evidence>
<comment type="cofactor">
    <cofactor evidence="14">
        <name>[2Fe-2S] cluster</name>
        <dbReference type="ChEBI" id="CHEBI:190135"/>
    </cofactor>
    <text evidence="14">Binds 1 [2Fe-2S] cluster. The cluster is coordinated with 3 cysteines and 1 arginine.</text>
</comment>
<comment type="subunit">
    <text evidence="13">Homodimer.</text>
</comment>
<evidence type="ECO:0000256" key="3">
    <source>
        <dbReference type="ARBA" id="ARBA00012236"/>
    </source>
</evidence>
<dbReference type="SFLD" id="SFLDG01278">
    <property type="entry name" value="biotin_synthase_like"/>
    <property type="match status" value="1"/>
</dbReference>
<keyword evidence="6 13" id="KW-0949">S-adenosyl-L-methionine</keyword>
<feature type="binding site" evidence="13 14">
    <location>
        <position position="65"/>
    </location>
    <ligand>
        <name>[4Fe-4S] cluster</name>
        <dbReference type="ChEBI" id="CHEBI:49883"/>
        <note>4Fe-4S-S-AdoMet</note>
    </ligand>
</feature>
<dbReference type="GO" id="GO:0051539">
    <property type="term" value="F:4 iron, 4 sulfur cluster binding"/>
    <property type="evidence" value="ECO:0007669"/>
    <property type="project" value="UniProtKB-KW"/>
</dbReference>
<evidence type="ECO:0000256" key="8">
    <source>
        <dbReference type="ARBA" id="ARBA00022723"/>
    </source>
</evidence>
<dbReference type="STRING" id="261392.SAMN02745149_00119"/>
<dbReference type="EMBL" id="FUWG01000002">
    <property type="protein sequence ID" value="SJZ29617.1"/>
    <property type="molecule type" value="Genomic_DNA"/>
</dbReference>
<evidence type="ECO:0000256" key="4">
    <source>
        <dbReference type="ARBA" id="ARBA00022485"/>
    </source>
</evidence>
<evidence type="ECO:0000256" key="12">
    <source>
        <dbReference type="ARBA" id="ARBA00051157"/>
    </source>
</evidence>
<dbReference type="Pfam" id="PF04055">
    <property type="entry name" value="Radical_SAM"/>
    <property type="match status" value="1"/>
</dbReference>
<evidence type="ECO:0000256" key="11">
    <source>
        <dbReference type="ARBA" id="ARBA00023014"/>
    </source>
</evidence>
<dbReference type="SFLD" id="SFLDS00029">
    <property type="entry name" value="Radical_SAM"/>
    <property type="match status" value="1"/>
</dbReference>
<organism evidence="16 17">
    <name type="scientific">Treponema porcinum</name>
    <dbReference type="NCBI Taxonomy" id="261392"/>
    <lineage>
        <taxon>Bacteria</taxon>
        <taxon>Pseudomonadati</taxon>
        <taxon>Spirochaetota</taxon>
        <taxon>Spirochaetia</taxon>
        <taxon>Spirochaetales</taxon>
        <taxon>Treponemataceae</taxon>
        <taxon>Treponema</taxon>
    </lineage>
</organism>
<comment type="function">
    <text evidence="13">Catalyzes the conversion of dethiobiotin (DTB) to biotin by the insertion of a sulfur atom into dethiobiotin via a radical-based mechanism.</text>
</comment>
<dbReference type="InterPro" id="IPR013785">
    <property type="entry name" value="Aldolase_TIM"/>
</dbReference>
<evidence type="ECO:0000256" key="1">
    <source>
        <dbReference type="ARBA" id="ARBA00004942"/>
    </source>
</evidence>
<evidence type="ECO:0000313" key="17">
    <source>
        <dbReference type="Proteomes" id="UP000190423"/>
    </source>
</evidence>
<dbReference type="GeneID" id="78315443"/>
<dbReference type="CDD" id="cd01335">
    <property type="entry name" value="Radical_SAM"/>
    <property type="match status" value="1"/>
</dbReference>
<evidence type="ECO:0000256" key="14">
    <source>
        <dbReference type="PIRSR" id="PIRSR001619-1"/>
    </source>
</evidence>
<dbReference type="PIRSF" id="PIRSF001619">
    <property type="entry name" value="Biotin_synth"/>
    <property type="match status" value="1"/>
</dbReference>
<dbReference type="InterPro" id="IPR010722">
    <property type="entry name" value="BATS_dom"/>
</dbReference>
<keyword evidence="11 13" id="KW-0411">Iron-sulfur</keyword>
<evidence type="ECO:0000256" key="9">
    <source>
        <dbReference type="ARBA" id="ARBA00022756"/>
    </source>
</evidence>
<dbReference type="AlphaFoldDB" id="A0A1T4JHS1"/>
<feature type="binding site" evidence="13 14">
    <location>
        <position position="203"/>
    </location>
    <ligand>
        <name>[2Fe-2S] cluster</name>
        <dbReference type="ChEBI" id="CHEBI:190135"/>
    </ligand>
</feature>
<dbReference type="Pfam" id="PF06968">
    <property type="entry name" value="BATS"/>
    <property type="match status" value="1"/>
</dbReference>
<comment type="cofactor">
    <cofactor evidence="13">
        <name>[2Fe-2S] cluster</name>
        <dbReference type="ChEBI" id="CHEBI:190135"/>
    </cofactor>
    <text evidence="13">Binds 1 [2Fe-2S] cluster. The cluster is coordinated with 3 cysteines and 1 arginine.</text>
</comment>
<evidence type="ECO:0000259" key="15">
    <source>
        <dbReference type="PROSITE" id="PS51918"/>
    </source>
</evidence>
<feature type="binding site" evidence="13 14">
    <location>
        <position position="143"/>
    </location>
    <ligand>
        <name>[2Fe-2S] cluster</name>
        <dbReference type="ChEBI" id="CHEBI:190135"/>
    </ligand>
</feature>